<dbReference type="PROSITE" id="PS51900">
    <property type="entry name" value="CB"/>
    <property type="match status" value="1"/>
</dbReference>
<evidence type="ECO:0000259" key="6">
    <source>
        <dbReference type="PROSITE" id="PS51900"/>
    </source>
</evidence>
<dbReference type="AlphaFoldDB" id="A0A839E899"/>
<dbReference type="Pfam" id="PF00589">
    <property type="entry name" value="Phage_integrase"/>
    <property type="match status" value="1"/>
</dbReference>
<dbReference type="PROSITE" id="PS51898">
    <property type="entry name" value="TYR_RECOMBINASE"/>
    <property type="match status" value="1"/>
</dbReference>
<dbReference type="Gene3D" id="1.10.443.10">
    <property type="entry name" value="Intergrase catalytic core"/>
    <property type="match status" value="1"/>
</dbReference>
<dbReference type="Gene3D" id="1.10.150.130">
    <property type="match status" value="1"/>
</dbReference>
<protein>
    <submittedName>
        <fullName evidence="7">Integrase</fullName>
    </submittedName>
</protein>
<feature type="domain" description="Tyr recombinase" evidence="5">
    <location>
        <begin position="163"/>
        <end position="351"/>
    </location>
</feature>
<comment type="caution">
    <text evidence="7">The sequence shown here is derived from an EMBL/GenBank/DDBJ whole genome shotgun (WGS) entry which is preliminary data.</text>
</comment>
<sequence length="377" mass="42154">MGSVEGYKVGNSQRYRVRYRDPDRRQREKAGFTRKIDAEEYLAAVTINIRRGEFIDPGEARATIRDLGSTWLAAQTHLKPSSIRPLETSWRVHVEPQWGDRRVSEIRHSEIQTWCSQLSAEKSATVVRRAHGILASVLEVAVRDRRISTNPARGIGLPRKLSKQRSYLTMPQIERLAHHAGQHGALLMLLAYTGLRWGEATALRVQDIDMLRRRAVVRENAVRIGREIHVGTPKTHRVRSVPFPTFMSEPIARACEGKGRDRLVFGDGLTHVRATYGERGWFANAVRAAQAEDADFPRLTLHDLRHSAASLAISAGANVKAVQAMLGHASATMTLDTYADLFDDDLEAVATRLEDARSRQSVGFLWGSAPQERSGSI</sequence>
<reference evidence="7 8" key="1">
    <citation type="submission" date="2020-07" db="EMBL/GenBank/DDBJ databases">
        <title>Sequencing the genomes of 1000 actinobacteria strains.</title>
        <authorList>
            <person name="Klenk H.-P."/>
        </authorList>
    </citation>
    <scope>NUCLEOTIDE SEQUENCE [LARGE SCALE GENOMIC DNA]</scope>
    <source>
        <strain evidence="7 8">DSM 19663</strain>
    </source>
</reference>
<dbReference type="Proteomes" id="UP000585905">
    <property type="component" value="Unassembled WGS sequence"/>
</dbReference>
<comment type="similarity">
    <text evidence="1">Belongs to the 'phage' integrase family.</text>
</comment>
<dbReference type="RefSeq" id="WP_182490261.1">
    <property type="nucleotide sequence ID" value="NZ_BAAAOV010000014.1"/>
</dbReference>
<dbReference type="Pfam" id="PF22022">
    <property type="entry name" value="Phage_int_M"/>
    <property type="match status" value="1"/>
</dbReference>
<feature type="domain" description="Core-binding (CB)" evidence="6">
    <location>
        <begin position="62"/>
        <end position="142"/>
    </location>
</feature>
<dbReference type="InterPro" id="IPR053876">
    <property type="entry name" value="Phage_int_M"/>
</dbReference>
<dbReference type="SUPFAM" id="SSF56349">
    <property type="entry name" value="DNA breaking-rejoining enzymes"/>
    <property type="match status" value="1"/>
</dbReference>
<evidence type="ECO:0000313" key="7">
    <source>
        <dbReference type="EMBL" id="MBA8847413.1"/>
    </source>
</evidence>
<evidence type="ECO:0000313" key="8">
    <source>
        <dbReference type="Proteomes" id="UP000585905"/>
    </source>
</evidence>
<keyword evidence="3" id="KW-0233">DNA recombination</keyword>
<evidence type="ECO:0000256" key="4">
    <source>
        <dbReference type="PROSITE-ProRule" id="PRU01248"/>
    </source>
</evidence>
<dbReference type="EMBL" id="JACGWX010000002">
    <property type="protein sequence ID" value="MBA8847413.1"/>
    <property type="molecule type" value="Genomic_DNA"/>
</dbReference>
<name>A0A839E899_9MICO</name>
<keyword evidence="8" id="KW-1185">Reference proteome</keyword>
<dbReference type="GO" id="GO:0003677">
    <property type="term" value="F:DNA binding"/>
    <property type="evidence" value="ECO:0007669"/>
    <property type="project" value="UniProtKB-UniRule"/>
</dbReference>
<dbReference type="GO" id="GO:0006310">
    <property type="term" value="P:DNA recombination"/>
    <property type="evidence" value="ECO:0007669"/>
    <property type="project" value="UniProtKB-KW"/>
</dbReference>
<organism evidence="7 8">
    <name type="scientific">Microcella alkalica</name>
    <dbReference type="NCBI Taxonomy" id="355930"/>
    <lineage>
        <taxon>Bacteria</taxon>
        <taxon>Bacillati</taxon>
        <taxon>Actinomycetota</taxon>
        <taxon>Actinomycetes</taxon>
        <taxon>Micrococcales</taxon>
        <taxon>Microbacteriaceae</taxon>
        <taxon>Microcella</taxon>
    </lineage>
</organism>
<dbReference type="InterPro" id="IPR002104">
    <property type="entry name" value="Integrase_catalytic"/>
</dbReference>
<evidence type="ECO:0000259" key="5">
    <source>
        <dbReference type="PROSITE" id="PS51898"/>
    </source>
</evidence>
<dbReference type="GO" id="GO:0015074">
    <property type="term" value="P:DNA integration"/>
    <property type="evidence" value="ECO:0007669"/>
    <property type="project" value="InterPro"/>
</dbReference>
<dbReference type="PANTHER" id="PTHR30349">
    <property type="entry name" value="PHAGE INTEGRASE-RELATED"/>
    <property type="match status" value="1"/>
</dbReference>
<evidence type="ECO:0000256" key="2">
    <source>
        <dbReference type="ARBA" id="ARBA00023125"/>
    </source>
</evidence>
<evidence type="ECO:0000256" key="1">
    <source>
        <dbReference type="ARBA" id="ARBA00008857"/>
    </source>
</evidence>
<dbReference type="InterPro" id="IPR050090">
    <property type="entry name" value="Tyrosine_recombinase_XerCD"/>
</dbReference>
<dbReference type="InterPro" id="IPR011010">
    <property type="entry name" value="DNA_brk_join_enz"/>
</dbReference>
<dbReference type="InterPro" id="IPR010998">
    <property type="entry name" value="Integrase_recombinase_N"/>
</dbReference>
<accession>A0A839E899</accession>
<proteinExistence type="inferred from homology"/>
<evidence type="ECO:0000256" key="3">
    <source>
        <dbReference type="ARBA" id="ARBA00023172"/>
    </source>
</evidence>
<gene>
    <name evidence="7" type="ORF">FHX53_000998</name>
</gene>
<dbReference type="CDD" id="cd01189">
    <property type="entry name" value="INT_ICEBs1_C_like"/>
    <property type="match status" value="1"/>
</dbReference>
<dbReference type="InterPro" id="IPR013762">
    <property type="entry name" value="Integrase-like_cat_sf"/>
</dbReference>
<dbReference type="PANTHER" id="PTHR30349:SF64">
    <property type="entry name" value="PROPHAGE INTEGRASE INTD-RELATED"/>
    <property type="match status" value="1"/>
</dbReference>
<keyword evidence="2 4" id="KW-0238">DNA-binding</keyword>
<dbReference type="InterPro" id="IPR044068">
    <property type="entry name" value="CB"/>
</dbReference>